<sequence length="180" mass="19072">MRIVPVPSDGEHILLPFLELCCSWSMDRPPVDAEAIRADDHLNRYIEGWGRVGDLGVMALAAEPGAGADGDHAPAPGAEPRALGAIWIRTMGEKPGFGWVADDIPELSIAVLPEAQGEGLGRRLLQTLIQMAGLTGVRAISLAVEDGNGSRHLYEELGFAVIGRNGSSDVMLLDLAAREG</sequence>
<gene>
    <name evidence="4" type="ORF">GCM10023167_24730</name>
</gene>
<dbReference type="RefSeq" id="WP_137319993.1">
    <property type="nucleotide sequence ID" value="NZ_BAABGL010000034.1"/>
</dbReference>
<evidence type="ECO:0000313" key="5">
    <source>
        <dbReference type="Proteomes" id="UP001500642"/>
    </source>
</evidence>
<evidence type="ECO:0000313" key="4">
    <source>
        <dbReference type="EMBL" id="GAA4394861.1"/>
    </source>
</evidence>
<evidence type="ECO:0000256" key="1">
    <source>
        <dbReference type="ARBA" id="ARBA00022679"/>
    </source>
</evidence>
<keyword evidence="2" id="KW-0012">Acyltransferase</keyword>
<dbReference type="Gene3D" id="3.40.630.30">
    <property type="match status" value="1"/>
</dbReference>
<name>A0ABP8JRF4_9MICO</name>
<dbReference type="CDD" id="cd04301">
    <property type="entry name" value="NAT_SF"/>
    <property type="match status" value="1"/>
</dbReference>
<evidence type="ECO:0000259" key="3">
    <source>
        <dbReference type="PROSITE" id="PS51186"/>
    </source>
</evidence>
<feature type="domain" description="N-acetyltransferase" evidence="3">
    <location>
        <begin position="26"/>
        <end position="176"/>
    </location>
</feature>
<protein>
    <submittedName>
        <fullName evidence="4">GNAT family N-acetyltransferase</fullName>
    </submittedName>
</protein>
<dbReference type="SUPFAM" id="SSF55729">
    <property type="entry name" value="Acyl-CoA N-acyltransferases (Nat)"/>
    <property type="match status" value="1"/>
</dbReference>
<dbReference type="EMBL" id="BAABGL010000034">
    <property type="protein sequence ID" value="GAA4394861.1"/>
    <property type="molecule type" value="Genomic_DNA"/>
</dbReference>
<accession>A0ABP8JRF4</accession>
<dbReference type="InterPro" id="IPR000182">
    <property type="entry name" value="GNAT_dom"/>
</dbReference>
<organism evidence="4 5">
    <name type="scientific">Brevibacterium pityocampae</name>
    <dbReference type="NCBI Taxonomy" id="506594"/>
    <lineage>
        <taxon>Bacteria</taxon>
        <taxon>Bacillati</taxon>
        <taxon>Actinomycetota</taxon>
        <taxon>Actinomycetes</taxon>
        <taxon>Micrococcales</taxon>
        <taxon>Brevibacteriaceae</taxon>
        <taxon>Brevibacterium</taxon>
    </lineage>
</organism>
<dbReference type="PANTHER" id="PTHR43072:SF23">
    <property type="entry name" value="UPF0039 PROTEIN C11D3.02C"/>
    <property type="match status" value="1"/>
</dbReference>
<dbReference type="Pfam" id="PF00583">
    <property type="entry name" value="Acetyltransf_1"/>
    <property type="match status" value="1"/>
</dbReference>
<keyword evidence="1" id="KW-0808">Transferase</keyword>
<proteinExistence type="predicted"/>
<comment type="caution">
    <text evidence="4">The sequence shown here is derived from an EMBL/GenBank/DDBJ whole genome shotgun (WGS) entry which is preliminary data.</text>
</comment>
<dbReference type="Proteomes" id="UP001500642">
    <property type="component" value="Unassembled WGS sequence"/>
</dbReference>
<dbReference type="InterPro" id="IPR016181">
    <property type="entry name" value="Acyl_CoA_acyltransferase"/>
</dbReference>
<keyword evidence="5" id="KW-1185">Reference proteome</keyword>
<reference evidence="5" key="1">
    <citation type="journal article" date="2019" name="Int. J. Syst. Evol. Microbiol.">
        <title>The Global Catalogue of Microorganisms (GCM) 10K type strain sequencing project: providing services to taxonomists for standard genome sequencing and annotation.</title>
        <authorList>
            <consortium name="The Broad Institute Genomics Platform"/>
            <consortium name="The Broad Institute Genome Sequencing Center for Infectious Disease"/>
            <person name="Wu L."/>
            <person name="Ma J."/>
        </authorList>
    </citation>
    <scope>NUCLEOTIDE SEQUENCE [LARGE SCALE GENOMIC DNA]</scope>
    <source>
        <strain evidence="5">JCM 17808</strain>
    </source>
</reference>
<evidence type="ECO:0000256" key="2">
    <source>
        <dbReference type="ARBA" id="ARBA00023315"/>
    </source>
</evidence>
<dbReference type="PANTHER" id="PTHR43072">
    <property type="entry name" value="N-ACETYLTRANSFERASE"/>
    <property type="match status" value="1"/>
</dbReference>
<dbReference type="PROSITE" id="PS51186">
    <property type="entry name" value="GNAT"/>
    <property type="match status" value="1"/>
</dbReference>